<proteinExistence type="predicted"/>
<evidence type="ECO:0000256" key="1">
    <source>
        <dbReference type="SAM" id="Phobius"/>
    </source>
</evidence>
<feature type="transmembrane region" description="Helical" evidence="1">
    <location>
        <begin position="26"/>
        <end position="47"/>
    </location>
</feature>
<sequence>MSGTPADQGHKHLDLLTHDQRRERSVLWRLVLAGVVTTAIGIARQWWWV</sequence>
<dbReference type="EMBL" id="CACRYJ010000016">
    <property type="protein sequence ID" value="VZO35924.1"/>
    <property type="molecule type" value="Genomic_DNA"/>
</dbReference>
<accession>A0A7M4DG81</accession>
<comment type="caution">
    <text evidence="2">The sequence shown here is derived from an EMBL/GenBank/DDBJ whole genome shotgun (WGS) entry which is preliminary data.</text>
</comment>
<dbReference type="Proteomes" id="UP000419743">
    <property type="component" value="Unassembled WGS sequence"/>
</dbReference>
<keyword evidence="3" id="KW-1185">Reference proteome</keyword>
<dbReference type="RefSeq" id="WP_156739942.1">
    <property type="nucleotide sequence ID" value="NZ_CACRYJ010000016.1"/>
</dbReference>
<keyword evidence="1" id="KW-0812">Transmembrane</keyword>
<organism evidence="2 3">
    <name type="scientific">Occultella aeris</name>
    <dbReference type="NCBI Taxonomy" id="2761496"/>
    <lineage>
        <taxon>Bacteria</taxon>
        <taxon>Bacillati</taxon>
        <taxon>Actinomycetota</taxon>
        <taxon>Actinomycetes</taxon>
        <taxon>Micrococcales</taxon>
        <taxon>Ruaniaceae</taxon>
        <taxon>Occultella</taxon>
    </lineage>
</organism>
<keyword evidence="1" id="KW-1133">Transmembrane helix</keyword>
<protein>
    <submittedName>
        <fullName evidence="2">Uncharacterized protein</fullName>
    </submittedName>
</protein>
<keyword evidence="1" id="KW-0472">Membrane</keyword>
<reference evidence="2 3" key="1">
    <citation type="submission" date="2019-11" db="EMBL/GenBank/DDBJ databases">
        <authorList>
            <person name="Criscuolo A."/>
        </authorList>
    </citation>
    <scope>NUCLEOTIDE SEQUENCE [LARGE SCALE GENOMIC DNA]</scope>
    <source>
        <strain evidence="2">CIP111667</strain>
    </source>
</reference>
<gene>
    <name evidence="2" type="ORF">HALOF300_01127</name>
</gene>
<evidence type="ECO:0000313" key="3">
    <source>
        <dbReference type="Proteomes" id="UP000419743"/>
    </source>
</evidence>
<name>A0A7M4DG81_9MICO</name>
<evidence type="ECO:0000313" key="2">
    <source>
        <dbReference type="EMBL" id="VZO35924.1"/>
    </source>
</evidence>
<dbReference type="AlphaFoldDB" id="A0A7M4DG81"/>